<keyword evidence="4" id="KW-1185">Reference proteome</keyword>
<evidence type="ECO:0000313" key="3">
    <source>
        <dbReference type="EMBL" id="TMW57923.1"/>
    </source>
</evidence>
<dbReference type="AlphaFoldDB" id="A0A8K1C811"/>
<evidence type="ECO:0000256" key="1">
    <source>
        <dbReference type="SAM" id="MobiDB-lite"/>
    </source>
</evidence>
<keyword evidence="2" id="KW-0732">Signal</keyword>
<name>A0A8K1C811_PYTOL</name>
<gene>
    <name evidence="3" type="ORF">Poli38472_013397</name>
</gene>
<comment type="caution">
    <text evidence="3">The sequence shown here is derived from an EMBL/GenBank/DDBJ whole genome shotgun (WGS) entry which is preliminary data.</text>
</comment>
<organism evidence="3 4">
    <name type="scientific">Pythium oligandrum</name>
    <name type="common">Mycoparasitic fungus</name>
    <dbReference type="NCBI Taxonomy" id="41045"/>
    <lineage>
        <taxon>Eukaryota</taxon>
        <taxon>Sar</taxon>
        <taxon>Stramenopiles</taxon>
        <taxon>Oomycota</taxon>
        <taxon>Peronosporomycetes</taxon>
        <taxon>Pythiales</taxon>
        <taxon>Pythiaceae</taxon>
        <taxon>Pythium</taxon>
    </lineage>
</organism>
<feature type="signal peptide" evidence="2">
    <location>
        <begin position="1"/>
        <end position="24"/>
    </location>
</feature>
<feature type="region of interest" description="Disordered" evidence="1">
    <location>
        <begin position="68"/>
        <end position="143"/>
    </location>
</feature>
<accession>A0A8K1C811</accession>
<feature type="compositionally biased region" description="Low complexity" evidence="1">
    <location>
        <begin position="87"/>
        <end position="103"/>
    </location>
</feature>
<proteinExistence type="predicted"/>
<reference evidence="3" key="1">
    <citation type="submission" date="2019-03" db="EMBL/GenBank/DDBJ databases">
        <title>Long read genome sequence of the mycoparasitic Pythium oligandrum ATCC 38472 isolated from sugarbeet rhizosphere.</title>
        <authorList>
            <person name="Gaulin E."/>
        </authorList>
    </citation>
    <scope>NUCLEOTIDE SEQUENCE</scope>
    <source>
        <strain evidence="3">ATCC 38472_TT</strain>
    </source>
</reference>
<dbReference type="Proteomes" id="UP000794436">
    <property type="component" value="Unassembled WGS sequence"/>
</dbReference>
<protein>
    <submittedName>
        <fullName evidence="3">Uncharacterized protein</fullName>
    </submittedName>
</protein>
<evidence type="ECO:0000256" key="2">
    <source>
        <dbReference type="SAM" id="SignalP"/>
    </source>
</evidence>
<feature type="chain" id="PRO_5035482138" evidence="2">
    <location>
        <begin position="25"/>
        <end position="159"/>
    </location>
</feature>
<evidence type="ECO:0000313" key="4">
    <source>
        <dbReference type="Proteomes" id="UP000794436"/>
    </source>
</evidence>
<sequence>MRCAKLTALALGGLCALWASNASAAETFEFHDGDGNVVDNVSLENILSILGYEVDEASGEVTARITKPPVVKDGSSDDDVLPGVVVAPSTKPEATAAASTTEGSGSGSRGANHESITVGSPEGTSPAPEPTPAPTLISPQEQCTAEELAEVEAFRKANY</sequence>
<dbReference type="EMBL" id="SPLM01000113">
    <property type="protein sequence ID" value="TMW57923.1"/>
    <property type="molecule type" value="Genomic_DNA"/>
</dbReference>